<name>A0A1H4P1H0_9PSED</name>
<evidence type="ECO:0008006" key="4">
    <source>
        <dbReference type="Google" id="ProtNLM"/>
    </source>
</evidence>
<feature type="chain" id="PRO_5011570281" description="Transcriptional regulator" evidence="1">
    <location>
        <begin position="22"/>
        <end position="173"/>
    </location>
</feature>
<feature type="signal peptide" evidence="1">
    <location>
        <begin position="1"/>
        <end position="21"/>
    </location>
</feature>
<keyword evidence="1" id="KW-0732">Signal</keyword>
<evidence type="ECO:0000313" key="2">
    <source>
        <dbReference type="EMBL" id="SEC01018.1"/>
    </source>
</evidence>
<proteinExistence type="predicted"/>
<dbReference type="AlphaFoldDB" id="A0A1H4P1H0"/>
<dbReference type="Proteomes" id="UP000198982">
    <property type="component" value="Unassembled WGS sequence"/>
</dbReference>
<accession>A0A1H4P1H0</accession>
<sequence length="173" mass="19728">MSRRLLCAALFAAGFGLAAHAEEPLPSVEQVMSDHKEKISNQIETINYKRKRVVGANMGLDSQQAETFWPIYALYRNEMDGLNRETFQLLLEYGRAYGSGVVTNEDASKMIKMYKTLQIKRQILLNRYIDEVSEKMSSVVAMRFLQIEEQLDAVEMLETGQRIPLVGSSLNRM</sequence>
<keyword evidence="3" id="KW-1185">Reference proteome</keyword>
<organism evidence="2 3">
    <name type="scientific">Pseudomonas saponiphila</name>
    <dbReference type="NCBI Taxonomy" id="556534"/>
    <lineage>
        <taxon>Bacteria</taxon>
        <taxon>Pseudomonadati</taxon>
        <taxon>Pseudomonadota</taxon>
        <taxon>Gammaproteobacteria</taxon>
        <taxon>Pseudomonadales</taxon>
        <taxon>Pseudomonadaceae</taxon>
        <taxon>Pseudomonas</taxon>
    </lineage>
</organism>
<dbReference type="EMBL" id="FNTJ01000001">
    <property type="protein sequence ID" value="SEC01018.1"/>
    <property type="molecule type" value="Genomic_DNA"/>
</dbReference>
<dbReference type="RefSeq" id="WP_092314909.1">
    <property type="nucleotide sequence ID" value="NZ_FNTJ01000001.1"/>
</dbReference>
<reference evidence="3" key="1">
    <citation type="submission" date="2016-10" db="EMBL/GenBank/DDBJ databases">
        <authorList>
            <person name="Varghese N."/>
            <person name="Submissions S."/>
        </authorList>
    </citation>
    <scope>NUCLEOTIDE SEQUENCE [LARGE SCALE GENOMIC DNA]</scope>
    <source>
        <strain evidence="3">DSM 9751</strain>
    </source>
</reference>
<evidence type="ECO:0000256" key="1">
    <source>
        <dbReference type="SAM" id="SignalP"/>
    </source>
</evidence>
<evidence type="ECO:0000313" key="3">
    <source>
        <dbReference type="Proteomes" id="UP000198982"/>
    </source>
</evidence>
<protein>
    <recommendedName>
        <fullName evidence="4">Transcriptional regulator</fullName>
    </recommendedName>
</protein>
<gene>
    <name evidence="2" type="ORF">SAMN05216178_3098</name>
</gene>